<proteinExistence type="predicted"/>
<protein>
    <submittedName>
        <fullName evidence="1">Uncharacterized protein</fullName>
    </submittedName>
</protein>
<comment type="caution">
    <text evidence="1">The sequence shown here is derived from an EMBL/GenBank/DDBJ whole genome shotgun (WGS) entry which is preliminary data.</text>
</comment>
<dbReference type="Proteomes" id="UP000630718">
    <property type="component" value="Unassembled WGS sequence"/>
</dbReference>
<name>A0A919B0P2_9ACTN</name>
<dbReference type="AlphaFoldDB" id="A0A919B0P2"/>
<accession>A0A919B0P2</accession>
<gene>
    <name evidence="1" type="ORF">GCM10018772_71100</name>
</gene>
<evidence type="ECO:0000313" key="2">
    <source>
        <dbReference type="Proteomes" id="UP000630718"/>
    </source>
</evidence>
<dbReference type="EMBL" id="BNBI01000028">
    <property type="protein sequence ID" value="GHF35529.1"/>
    <property type="molecule type" value="Genomic_DNA"/>
</dbReference>
<evidence type="ECO:0000313" key="1">
    <source>
        <dbReference type="EMBL" id="GHF35529.1"/>
    </source>
</evidence>
<reference evidence="1" key="2">
    <citation type="submission" date="2020-09" db="EMBL/GenBank/DDBJ databases">
        <authorList>
            <person name="Sun Q."/>
            <person name="Ohkuma M."/>
        </authorList>
    </citation>
    <scope>NUCLEOTIDE SEQUENCE</scope>
    <source>
        <strain evidence="1">JCM 4477</strain>
    </source>
</reference>
<sequence length="94" mass="10428">MEIHLQNSRHERVSEKVADADGSFLALCREAPKNSVLQGVQEIGDTMFNEMQCRQIEAYLTGLSEGSQTQVLREVAKLAQQAVSCHGYLYVVGD</sequence>
<reference evidence="1" key="1">
    <citation type="journal article" date="2014" name="Int. J. Syst. Evol. Microbiol.">
        <title>Complete genome sequence of Corynebacterium casei LMG S-19264T (=DSM 44701T), isolated from a smear-ripened cheese.</title>
        <authorList>
            <consortium name="US DOE Joint Genome Institute (JGI-PGF)"/>
            <person name="Walter F."/>
            <person name="Albersmeier A."/>
            <person name="Kalinowski J."/>
            <person name="Ruckert C."/>
        </authorList>
    </citation>
    <scope>NUCLEOTIDE SEQUENCE</scope>
    <source>
        <strain evidence="1">JCM 4477</strain>
    </source>
</reference>
<keyword evidence="2" id="KW-1185">Reference proteome</keyword>
<organism evidence="1 2">
    <name type="scientific">Streptomyces fumanus</name>
    <dbReference type="NCBI Taxonomy" id="67302"/>
    <lineage>
        <taxon>Bacteria</taxon>
        <taxon>Bacillati</taxon>
        <taxon>Actinomycetota</taxon>
        <taxon>Actinomycetes</taxon>
        <taxon>Kitasatosporales</taxon>
        <taxon>Streptomycetaceae</taxon>
        <taxon>Streptomyces</taxon>
    </lineage>
</organism>